<evidence type="ECO:0000313" key="2">
    <source>
        <dbReference type="Proteomes" id="UP000001611"/>
    </source>
</evidence>
<dbReference type="KEGG" id="vda:VDAG_01246"/>
<accession>G2WTX3</accession>
<sequence>MCIQIYTLHISCDHHQYQNTFPCRSARGHNLGHPTRDLTLHHTKHLPASPPSESQLAMCTGELRNATRPVEGTCQACVRKAREKRGWHSGAVRMAPEQWDLQGKISSDPEGFIGAVEAPSSVVVPREGNTVKEGNGTQQIDKRSVVRPNEETSSAGNWADPLTDGWRMSRRMADFRIRKM</sequence>
<evidence type="ECO:0000313" key="1">
    <source>
        <dbReference type="EMBL" id="EGY17564.1"/>
    </source>
</evidence>
<dbReference type="AlphaFoldDB" id="G2WTX3"/>
<dbReference type="GeneID" id="20702709"/>
<dbReference type="InParanoid" id="G2WTX3"/>
<reference evidence="1 2" key="1">
    <citation type="submission" date="2008-03" db="EMBL/GenBank/DDBJ databases">
        <title>The Genome Sequence of Verticillium dahliae VdLs.17.</title>
        <authorList>
            <consortium name="The Broad Institute Genome Sequencing Platform"/>
            <person name="Ma L.-J.J."/>
            <person name="Klosterman S.J."/>
            <person name="Subbarao K."/>
            <person name="Dobinson K."/>
            <person name="Veronese P."/>
            <person name="Kang S."/>
            <person name="Gold S.E."/>
            <person name="Young S."/>
            <person name="Jaffe D."/>
            <person name="Gnerre S."/>
            <person name="Berlin A."/>
            <person name="Heiman D."/>
            <person name="Hepburn T."/>
            <person name="Sykes S."/>
            <person name="Alvarado L."/>
            <person name="Kodira C.D."/>
            <person name="Lander E."/>
            <person name="Galagan J."/>
            <person name="Nusbaum C."/>
            <person name="Birren B."/>
        </authorList>
    </citation>
    <scope>NUCLEOTIDE SEQUENCE [LARGE SCALE GENOMIC DNA]</scope>
    <source>
        <strain evidence="2">VdLs.17 / ATCC MYA-4575 / FGSC 10137</strain>
    </source>
</reference>
<proteinExistence type="predicted"/>
<name>G2WTX3_VERDV</name>
<organism evidence="1 2">
    <name type="scientific">Verticillium dahliae (strain VdLs.17 / ATCC MYA-4575 / FGSC 10137)</name>
    <name type="common">Verticillium wilt</name>
    <dbReference type="NCBI Taxonomy" id="498257"/>
    <lineage>
        <taxon>Eukaryota</taxon>
        <taxon>Fungi</taxon>
        <taxon>Dikarya</taxon>
        <taxon>Ascomycota</taxon>
        <taxon>Pezizomycotina</taxon>
        <taxon>Sordariomycetes</taxon>
        <taxon>Hypocreomycetidae</taxon>
        <taxon>Glomerellales</taxon>
        <taxon>Plectosphaerellaceae</taxon>
        <taxon>Verticillium</taxon>
    </lineage>
</organism>
<dbReference type="Proteomes" id="UP000001611">
    <property type="component" value="Chromosome 1"/>
</dbReference>
<dbReference type="EMBL" id="DS572696">
    <property type="protein sequence ID" value="EGY17564.1"/>
    <property type="molecule type" value="Genomic_DNA"/>
</dbReference>
<dbReference type="HOGENOM" id="CLU_1497339_0_0_1"/>
<dbReference type="RefSeq" id="XP_009648427.1">
    <property type="nucleotide sequence ID" value="XM_009650132.1"/>
</dbReference>
<gene>
    <name evidence="1" type="ORF">VDAG_01246</name>
</gene>
<dbReference type="eggNOG" id="ENOG502RAHX">
    <property type="taxonomic scope" value="Eukaryota"/>
</dbReference>
<keyword evidence="2" id="KW-1185">Reference proteome</keyword>
<protein>
    <submittedName>
        <fullName evidence="1">Uncharacterized protein</fullName>
    </submittedName>
</protein>